<protein>
    <recommendedName>
        <fullName evidence="4">Mif2/CENP-C cupin domain-containing protein</fullName>
    </recommendedName>
</protein>
<feature type="region of interest" description="Disordered" evidence="1">
    <location>
        <begin position="353"/>
        <end position="394"/>
    </location>
</feature>
<dbReference type="OrthoDB" id="1939643at2759"/>
<keyword evidence="3" id="KW-1185">Reference proteome</keyword>
<evidence type="ECO:0008006" key="4">
    <source>
        <dbReference type="Google" id="ProtNLM"/>
    </source>
</evidence>
<dbReference type="VEuPathDB" id="FungiDB:HGUI_00080"/>
<gene>
    <name evidence="2" type="ORF">HGUI_00080</name>
</gene>
<feature type="compositionally biased region" description="Basic and acidic residues" evidence="1">
    <location>
        <begin position="681"/>
        <end position="690"/>
    </location>
</feature>
<accession>A0A1L0AUV2</accession>
<evidence type="ECO:0000313" key="2">
    <source>
        <dbReference type="EMBL" id="SGZ37880.1"/>
    </source>
</evidence>
<evidence type="ECO:0000256" key="1">
    <source>
        <dbReference type="SAM" id="MobiDB-lite"/>
    </source>
</evidence>
<feature type="compositionally biased region" description="Low complexity" evidence="1">
    <location>
        <begin position="353"/>
        <end position="368"/>
    </location>
</feature>
<feature type="compositionally biased region" description="Basic residues" evidence="1">
    <location>
        <begin position="454"/>
        <end position="465"/>
    </location>
</feature>
<evidence type="ECO:0000313" key="3">
    <source>
        <dbReference type="Proteomes" id="UP000183365"/>
    </source>
</evidence>
<name>A0A1L0AUV2_9ASCO</name>
<dbReference type="AlphaFoldDB" id="A0A1L0AUV2"/>
<organism evidence="2 3">
    <name type="scientific">Hanseniaspora guilliermondii</name>
    <dbReference type="NCBI Taxonomy" id="56406"/>
    <lineage>
        <taxon>Eukaryota</taxon>
        <taxon>Fungi</taxon>
        <taxon>Dikarya</taxon>
        <taxon>Ascomycota</taxon>
        <taxon>Saccharomycotina</taxon>
        <taxon>Saccharomycetes</taxon>
        <taxon>Saccharomycodales</taxon>
        <taxon>Saccharomycodaceae</taxon>
        <taxon>Hanseniaspora</taxon>
    </lineage>
</organism>
<dbReference type="InterPro" id="IPR014710">
    <property type="entry name" value="RmlC-like_jellyroll"/>
</dbReference>
<feature type="compositionally biased region" description="Acidic residues" evidence="1">
    <location>
        <begin position="369"/>
        <end position="382"/>
    </location>
</feature>
<sequence length="701" mass="80518">MSSQFELKYNRNGTNLKKKEKYNNGRKQSILSSSILNSHLSKFTKLENTPIRRDSFLLNPIEDNISDVTESKRNSLISVGSYMNSSKAINRPTIDRRRSSLFKSIKQTPTKSERPQKNTSFYQFAGLNIDESRFGNPTEENLILSDINEQINKNNLMKEGSRSNGFASVHDQDMNNSGIDDQQYGDYDAPNFTPIANSQKEFATDASKNDGINNLYKDIEYKDINKDYLDDINIELTPPAKSQQNLREEELRENGLDSFVADYGDYSNKKSADVANADQLSIEVSDNFDIEDSQEKIGVDVIKKSKLDLKDPINQRDVSSDGEYDYEKEKLEIRNSDSEDEHLSKELADLNDYENSLESSNSESQLTSGDDEFDITDPEELENLPPRPLRRSKRTKVPTLDHWRNERIIYKRDSAGPFLGIDYVIKHDKRYEIQEEDLTKRKRKQTRTATIGKNKTRRGRKKKLSKSASERTTNLHIYEKIDSGEIPGSDWLKYGIYETEVIDDKNDSQEVVVAYAPDTASETIPTVSDKDDFTMCYTLKKQISREEIIRTGFFKFPVETGKKAKKQNICKWLQFVVMNGVAEINLFQTKNEGEEGSTIICIKNSEFIIPTNSFYTIENIGEDELQLNFTMIHRKNQKMDKDIEVLSVIPEHNEVSEDDEQEQLSRFLEGNGESDESNEIQEEKPKESKLFVDSSSENLIL</sequence>
<feature type="region of interest" description="Disordered" evidence="1">
    <location>
        <begin position="440"/>
        <end position="470"/>
    </location>
</feature>
<dbReference type="EMBL" id="FQNF01000001">
    <property type="protein sequence ID" value="SGZ37880.1"/>
    <property type="molecule type" value="Genomic_DNA"/>
</dbReference>
<dbReference type="Proteomes" id="UP000183365">
    <property type="component" value="Unassembled WGS sequence"/>
</dbReference>
<dbReference type="Gene3D" id="2.60.120.10">
    <property type="entry name" value="Jelly Rolls"/>
    <property type="match status" value="1"/>
</dbReference>
<feature type="region of interest" description="Disordered" evidence="1">
    <location>
        <begin position="654"/>
        <end position="701"/>
    </location>
</feature>
<reference evidence="3" key="1">
    <citation type="submission" date="2016-11" db="EMBL/GenBank/DDBJ databases">
        <authorList>
            <person name="Guldener U."/>
        </authorList>
    </citation>
    <scope>NUCLEOTIDE SEQUENCE [LARGE SCALE GENOMIC DNA]</scope>
</reference>
<proteinExistence type="predicted"/>